<gene>
    <name evidence="1" type="ORF">GLOINDRAFT_99347</name>
</gene>
<dbReference type="EMBL" id="KI291838">
    <property type="protein sequence ID" value="ESA06278.1"/>
    <property type="molecule type" value="Genomic_DNA"/>
</dbReference>
<sequence length="135" mass="15924">MVYFRNGETRTPLAFQTHKKNVGIVRIISNKFGNFLRCKVANENSNIITSDVLTPVYRYLVDVTWINENNLYILKTNLIHIIHRPNPLFTELSKKQEHERNNSQPYNCKQPNFNFAFDEFYQLSSSLVILPMRMV</sequence>
<proteinExistence type="predicted"/>
<organism evidence="1">
    <name type="scientific">Rhizophagus irregularis (strain DAOM 181602 / DAOM 197198 / MUCL 43194)</name>
    <name type="common">Arbuscular mycorrhizal fungus</name>
    <name type="synonym">Glomus intraradices</name>
    <dbReference type="NCBI Taxonomy" id="747089"/>
    <lineage>
        <taxon>Eukaryota</taxon>
        <taxon>Fungi</taxon>
        <taxon>Fungi incertae sedis</taxon>
        <taxon>Mucoromycota</taxon>
        <taxon>Glomeromycotina</taxon>
        <taxon>Glomeromycetes</taxon>
        <taxon>Glomerales</taxon>
        <taxon>Glomeraceae</taxon>
        <taxon>Rhizophagus</taxon>
    </lineage>
</organism>
<dbReference type="AlphaFoldDB" id="U9TIZ1"/>
<name>U9TIZ1_RHIID</name>
<reference evidence="1" key="1">
    <citation type="submission" date="2013-07" db="EMBL/GenBank/DDBJ databases">
        <title>The genome of an arbuscular mycorrhizal fungus provides insights into the evolution of the oldest plant symbiosis.</title>
        <authorList>
            <consortium name="DOE Joint Genome Institute"/>
            <person name="Tisserant E."/>
            <person name="Malbreil M."/>
            <person name="Kuo A."/>
            <person name="Kohler A."/>
            <person name="Symeonidi A."/>
            <person name="Balestrini R."/>
            <person name="Charron P."/>
            <person name="Duensing N."/>
            <person name="Frei-dit-Frey N."/>
            <person name="Gianinazzi-Pearson V."/>
            <person name="Gilbert B."/>
            <person name="Handa Y."/>
            <person name="Hijri M."/>
            <person name="Kaul R."/>
            <person name="Kawaguchi M."/>
            <person name="Krajinski F."/>
            <person name="Lammers P."/>
            <person name="Lapierre D."/>
            <person name="Masclaux F.G."/>
            <person name="Murat C."/>
            <person name="Morin E."/>
            <person name="Ndikumana S."/>
            <person name="Pagni M."/>
            <person name="Petitpierre D."/>
            <person name="Requena N."/>
            <person name="Rosikiewicz P."/>
            <person name="Riley R."/>
            <person name="Saito K."/>
            <person name="San Clemente H."/>
            <person name="Shapiro H."/>
            <person name="van Tuinen D."/>
            <person name="Becard G."/>
            <person name="Bonfante P."/>
            <person name="Paszkowski U."/>
            <person name="Shachar-Hill Y."/>
            <person name="Young J.P."/>
            <person name="Sanders I.R."/>
            <person name="Henrissat B."/>
            <person name="Rensing S.A."/>
            <person name="Grigoriev I.V."/>
            <person name="Corradi N."/>
            <person name="Roux C."/>
            <person name="Martin F."/>
        </authorList>
    </citation>
    <scope>NUCLEOTIDE SEQUENCE</scope>
    <source>
        <strain evidence="1">DAOM 197198</strain>
    </source>
</reference>
<evidence type="ECO:0000313" key="1">
    <source>
        <dbReference type="EMBL" id="ESA06278.1"/>
    </source>
</evidence>
<protein>
    <submittedName>
        <fullName evidence="1">Uncharacterized protein</fullName>
    </submittedName>
</protein>
<dbReference type="HOGENOM" id="CLU_1886848_0_0_1"/>
<accession>U9TIZ1</accession>